<dbReference type="AlphaFoldDB" id="A0A930KSX7"/>
<organism evidence="1 2">
    <name type="scientific">Rothia dentocariosa</name>
    <dbReference type="NCBI Taxonomy" id="2047"/>
    <lineage>
        <taxon>Bacteria</taxon>
        <taxon>Bacillati</taxon>
        <taxon>Actinomycetota</taxon>
        <taxon>Actinomycetes</taxon>
        <taxon>Micrococcales</taxon>
        <taxon>Micrococcaceae</taxon>
        <taxon>Rothia</taxon>
    </lineage>
</organism>
<sequence length="91" mass="10771">MGHKKNNKTIEDFINSCLSGSYYEKLDIYDNKDVYMEFTNYNGNVEVEFIDNSREEPYEIRSYFVCNFGDEKMVPGIMLMHETILEFVKGE</sequence>
<evidence type="ECO:0000313" key="1">
    <source>
        <dbReference type="EMBL" id="MBF1650107.1"/>
    </source>
</evidence>
<reference evidence="1" key="1">
    <citation type="submission" date="2020-04" db="EMBL/GenBank/DDBJ databases">
        <title>Deep metagenomics examines the oral microbiome during advanced dental caries in children, revealing novel taxa and co-occurrences with host molecules.</title>
        <authorList>
            <person name="Baker J.L."/>
            <person name="Morton J.T."/>
            <person name="Dinis M."/>
            <person name="Alvarez R."/>
            <person name="Tran N.C."/>
            <person name="Knight R."/>
            <person name="Edlund A."/>
        </authorList>
    </citation>
    <scope>NUCLEOTIDE SEQUENCE</scope>
    <source>
        <strain evidence="1">JCVI_47_bin.4</strain>
    </source>
</reference>
<dbReference type="Proteomes" id="UP000769484">
    <property type="component" value="Unassembled WGS sequence"/>
</dbReference>
<name>A0A930KSX7_9MICC</name>
<comment type="caution">
    <text evidence="1">The sequence shown here is derived from an EMBL/GenBank/DDBJ whole genome shotgun (WGS) entry which is preliminary data.</text>
</comment>
<gene>
    <name evidence="1" type="ORF">HXO56_08475</name>
</gene>
<accession>A0A930KSX7</accession>
<protein>
    <submittedName>
        <fullName evidence="1">Uncharacterized protein</fullName>
    </submittedName>
</protein>
<proteinExistence type="predicted"/>
<evidence type="ECO:0000313" key="2">
    <source>
        <dbReference type="Proteomes" id="UP000769484"/>
    </source>
</evidence>
<dbReference type="EMBL" id="JABZXJ010000034">
    <property type="protein sequence ID" value="MBF1650107.1"/>
    <property type="molecule type" value="Genomic_DNA"/>
</dbReference>